<protein>
    <submittedName>
        <fullName evidence="2">Uncharacterized protein</fullName>
    </submittedName>
</protein>
<evidence type="ECO:0000313" key="3">
    <source>
        <dbReference type="Proteomes" id="UP001140560"/>
    </source>
</evidence>
<dbReference type="Proteomes" id="UP001140560">
    <property type="component" value="Unassembled WGS sequence"/>
</dbReference>
<proteinExistence type="predicted"/>
<dbReference type="EMBL" id="JAPEUY010000001">
    <property type="protein sequence ID" value="KAJ4378100.1"/>
    <property type="molecule type" value="Genomic_DNA"/>
</dbReference>
<sequence>MSWYKDRGVPKGYSSIRQFRPTYRELKVLQRMGLIKNEGARGKLIVPNMLHPLVRSFYDKKPSPQSLNTKLTLIEAMPKSSMGQGVITKHAEPQLSTPGEARLSRTIVKSSLDPRLQTRFGSNSSFLTEGEQTEPILTSVAMPYNAQENAKTNNSTLEDKAETKLQELEDQVMKLHMDNIAKDREIRRLRAELAELRGEGYERGKKRPRN</sequence>
<keyword evidence="3" id="KW-1185">Reference proteome</keyword>
<evidence type="ECO:0000313" key="2">
    <source>
        <dbReference type="EMBL" id="KAJ4378100.1"/>
    </source>
</evidence>
<reference evidence="2" key="1">
    <citation type="submission" date="2022-10" db="EMBL/GenBank/DDBJ databases">
        <title>Tapping the CABI collections for fungal endophytes: first genome assemblies for Collariella, Neodidymelliopsis, Ascochyta clinopodiicola, Didymella pomorum, Didymosphaeria variabile, Neocosmospora piperis and Neocucurbitaria cava.</title>
        <authorList>
            <person name="Hill R."/>
        </authorList>
    </citation>
    <scope>NUCLEOTIDE SEQUENCE</scope>
    <source>
        <strain evidence="2">IMI 356814</strain>
    </source>
</reference>
<comment type="caution">
    <text evidence="2">The sequence shown here is derived from an EMBL/GenBank/DDBJ whole genome shotgun (WGS) entry which is preliminary data.</text>
</comment>
<accession>A0A9W8YHB7</accession>
<dbReference type="AlphaFoldDB" id="A0A9W8YHB7"/>
<keyword evidence="1" id="KW-0175">Coiled coil</keyword>
<feature type="coiled-coil region" evidence="1">
    <location>
        <begin position="147"/>
        <end position="199"/>
    </location>
</feature>
<gene>
    <name evidence="2" type="ORF">N0V83_000932</name>
</gene>
<evidence type="ECO:0000256" key="1">
    <source>
        <dbReference type="SAM" id="Coils"/>
    </source>
</evidence>
<organism evidence="2 3">
    <name type="scientific">Neocucurbitaria cava</name>
    <dbReference type="NCBI Taxonomy" id="798079"/>
    <lineage>
        <taxon>Eukaryota</taxon>
        <taxon>Fungi</taxon>
        <taxon>Dikarya</taxon>
        <taxon>Ascomycota</taxon>
        <taxon>Pezizomycotina</taxon>
        <taxon>Dothideomycetes</taxon>
        <taxon>Pleosporomycetidae</taxon>
        <taxon>Pleosporales</taxon>
        <taxon>Pleosporineae</taxon>
        <taxon>Cucurbitariaceae</taxon>
        <taxon>Neocucurbitaria</taxon>
    </lineage>
</organism>
<name>A0A9W8YHB7_9PLEO</name>
<dbReference type="OrthoDB" id="3795464at2759"/>